<dbReference type="PANTHER" id="PTHR21071">
    <property type="entry name" value="UDP-N-ACETYLENOLPYRUVOYLGLUCOSAMINE REDUCTASE"/>
    <property type="match status" value="1"/>
</dbReference>
<dbReference type="PANTHER" id="PTHR21071:SF4">
    <property type="entry name" value="UDP-N-ACETYLENOLPYRUVOYLGLUCOSAMINE REDUCTASE"/>
    <property type="match status" value="1"/>
</dbReference>
<comment type="caution">
    <text evidence="20">The sequence shown here is derived from an EMBL/GenBank/DDBJ whole genome shotgun (WGS) entry which is preliminary data.</text>
</comment>
<dbReference type="Gene3D" id="3.30.43.10">
    <property type="entry name" value="Uridine Diphospho-n-acetylenolpyruvylglucosamine Reductase, domain 2"/>
    <property type="match status" value="1"/>
</dbReference>
<dbReference type="Pfam" id="PF02873">
    <property type="entry name" value="MurB_C"/>
    <property type="match status" value="1"/>
</dbReference>
<comment type="function">
    <text evidence="2 17">Cell wall formation.</text>
</comment>
<dbReference type="OrthoDB" id="9804753at2"/>
<proteinExistence type="inferred from homology"/>
<dbReference type="SUPFAM" id="SSF56194">
    <property type="entry name" value="Uridine diphospho-N-Acetylenolpyruvylglucosamine reductase, MurB, C-terminal domain"/>
    <property type="match status" value="1"/>
</dbReference>
<evidence type="ECO:0000256" key="11">
    <source>
        <dbReference type="ARBA" id="ARBA00022960"/>
    </source>
</evidence>
<dbReference type="InterPro" id="IPR006094">
    <property type="entry name" value="Oxid_FAD_bind_N"/>
</dbReference>
<evidence type="ECO:0000313" key="20">
    <source>
        <dbReference type="EMBL" id="TDS79602.1"/>
    </source>
</evidence>
<dbReference type="InterPro" id="IPR016167">
    <property type="entry name" value="FAD-bd_PCMH_sub1"/>
</dbReference>
<comment type="cofactor">
    <cofactor evidence="1 17">
        <name>FAD</name>
        <dbReference type="ChEBI" id="CHEBI:57692"/>
    </cofactor>
</comment>
<dbReference type="GO" id="GO:0009252">
    <property type="term" value="P:peptidoglycan biosynthetic process"/>
    <property type="evidence" value="ECO:0007669"/>
    <property type="project" value="UniProtKB-UniRule"/>
</dbReference>
<keyword evidence="21" id="KW-1185">Reference proteome</keyword>
<evidence type="ECO:0000256" key="6">
    <source>
        <dbReference type="ARBA" id="ARBA00022490"/>
    </source>
</evidence>
<keyword evidence="12 17" id="KW-0573">Peptidoglycan synthesis</keyword>
<evidence type="ECO:0000259" key="19">
    <source>
        <dbReference type="PROSITE" id="PS51387"/>
    </source>
</evidence>
<dbReference type="InterPro" id="IPR016166">
    <property type="entry name" value="FAD-bd_PCMH"/>
</dbReference>
<dbReference type="UniPathway" id="UPA00219"/>
<accession>A0A4R7FPE3</accession>
<keyword evidence="8 17" id="KW-0285">Flavoprotein</keyword>
<dbReference type="EC" id="1.3.1.98" evidence="17"/>
<dbReference type="GO" id="GO:0051301">
    <property type="term" value="P:cell division"/>
    <property type="evidence" value="ECO:0007669"/>
    <property type="project" value="UniProtKB-KW"/>
</dbReference>
<evidence type="ECO:0000256" key="5">
    <source>
        <dbReference type="ARBA" id="ARBA00010485"/>
    </source>
</evidence>
<keyword evidence="13 17" id="KW-0560">Oxidoreductase</keyword>
<keyword evidence="15 17" id="KW-0961">Cell wall biogenesis/degradation</keyword>
<evidence type="ECO:0000256" key="2">
    <source>
        <dbReference type="ARBA" id="ARBA00003921"/>
    </source>
</evidence>
<dbReference type="PROSITE" id="PS51387">
    <property type="entry name" value="FAD_PCMH"/>
    <property type="match status" value="1"/>
</dbReference>
<evidence type="ECO:0000313" key="21">
    <source>
        <dbReference type="Proteomes" id="UP000295344"/>
    </source>
</evidence>
<dbReference type="AlphaFoldDB" id="A0A4R7FPE3"/>
<evidence type="ECO:0000256" key="1">
    <source>
        <dbReference type="ARBA" id="ARBA00001974"/>
    </source>
</evidence>
<keyword evidence="14 17" id="KW-0131">Cell cycle</keyword>
<evidence type="ECO:0000256" key="17">
    <source>
        <dbReference type="HAMAP-Rule" id="MF_00037"/>
    </source>
</evidence>
<dbReference type="InterPro" id="IPR011601">
    <property type="entry name" value="MurB_C"/>
</dbReference>
<evidence type="ECO:0000256" key="4">
    <source>
        <dbReference type="ARBA" id="ARBA00004752"/>
    </source>
</evidence>
<keyword evidence="9 17" id="KW-0274">FAD</keyword>
<keyword evidence="10 17" id="KW-0521">NADP</keyword>
<keyword evidence="11 17" id="KW-0133">Cell shape</keyword>
<dbReference type="GO" id="GO:0071949">
    <property type="term" value="F:FAD binding"/>
    <property type="evidence" value="ECO:0007669"/>
    <property type="project" value="InterPro"/>
</dbReference>
<reference evidence="20 21" key="1">
    <citation type="submission" date="2019-03" db="EMBL/GenBank/DDBJ databases">
        <title>Genomic Encyclopedia of Archaeal and Bacterial Type Strains, Phase II (KMG-II): from individual species to whole genera.</title>
        <authorList>
            <person name="Goeker M."/>
        </authorList>
    </citation>
    <scope>NUCLEOTIDE SEQUENCE [LARGE SCALE GENOMIC DNA]</scope>
    <source>
        <strain evidence="20 21">DSM 24782</strain>
    </source>
</reference>
<dbReference type="SUPFAM" id="SSF56176">
    <property type="entry name" value="FAD-binding/transporter-associated domain-like"/>
    <property type="match status" value="2"/>
</dbReference>
<dbReference type="GO" id="GO:0008360">
    <property type="term" value="P:regulation of cell shape"/>
    <property type="evidence" value="ECO:0007669"/>
    <property type="project" value="UniProtKB-KW"/>
</dbReference>
<evidence type="ECO:0000256" key="13">
    <source>
        <dbReference type="ARBA" id="ARBA00023002"/>
    </source>
</evidence>
<comment type="catalytic activity">
    <reaction evidence="16 17">
        <text>UDP-N-acetyl-alpha-D-muramate + NADP(+) = UDP-N-acetyl-3-O-(1-carboxyvinyl)-alpha-D-glucosamine + NADPH + H(+)</text>
        <dbReference type="Rhea" id="RHEA:12248"/>
        <dbReference type="ChEBI" id="CHEBI:15378"/>
        <dbReference type="ChEBI" id="CHEBI:57783"/>
        <dbReference type="ChEBI" id="CHEBI:58349"/>
        <dbReference type="ChEBI" id="CHEBI:68483"/>
        <dbReference type="ChEBI" id="CHEBI:70757"/>
        <dbReference type="EC" id="1.3.1.98"/>
    </reaction>
</comment>
<evidence type="ECO:0000256" key="8">
    <source>
        <dbReference type="ARBA" id="ARBA00022630"/>
    </source>
</evidence>
<comment type="similarity">
    <text evidence="5 17">Belongs to the MurB family.</text>
</comment>
<dbReference type="InterPro" id="IPR016169">
    <property type="entry name" value="FAD-bd_PCMH_sub2"/>
</dbReference>
<evidence type="ECO:0000256" key="10">
    <source>
        <dbReference type="ARBA" id="ARBA00022857"/>
    </source>
</evidence>
<feature type="domain" description="FAD-binding PCMH-type" evidence="19">
    <location>
        <begin position="30"/>
        <end position="227"/>
    </location>
</feature>
<evidence type="ECO:0000256" key="9">
    <source>
        <dbReference type="ARBA" id="ARBA00022827"/>
    </source>
</evidence>
<protein>
    <recommendedName>
        <fullName evidence="17">UDP-N-acetylenolpyruvoylglucosamine reductase</fullName>
        <ecNumber evidence="17">1.3.1.98</ecNumber>
    </recommendedName>
    <alternativeName>
        <fullName evidence="17">UDP-N-acetylmuramate dehydrogenase</fullName>
    </alternativeName>
</protein>
<dbReference type="EMBL" id="SOAM01000001">
    <property type="protein sequence ID" value="TDS79602.1"/>
    <property type="molecule type" value="Genomic_DNA"/>
</dbReference>
<sequence length="413" mass="43479">MPDGAGDRAVAEPSAATDAPRLADLTTLRVGGPARRVVVATTVDDVVQTALGAWADDEPLLVLGGGSNVVAGDEGFDGTVLVVATRGIERLSAAVHANGGPPSSPEDRLRSLERSLRPPQQREEVRVRVQAGESWDALCAEAVRQGWSGIEALSGVPGSCGAAPIQNIGAYGQELAATLAAVEFLDRETGTVRRLPASELRLGYRTSVFKQGLAGVVLAVELLLHRAVGDGPVLSSPIAYAQLADALGVPLGARVPIAALRDTVLELRRGKGMVLDDRDPESVSVGSFFTNPIVTERFARTLPRDAPRFPTSGDEPDVVVPLGAALPQRPDRDGEPRVKLSAAWLIEHAGVQRGFRLPGSDAHISRKHTLAIVNGGHATAAQVLELARYIQQRVQSEFGVILQPEPTLVGAFV</sequence>
<dbReference type="GO" id="GO:0005829">
    <property type="term" value="C:cytosol"/>
    <property type="evidence" value="ECO:0007669"/>
    <property type="project" value="TreeGrafter"/>
</dbReference>
<keyword evidence="6 17" id="KW-0963">Cytoplasm</keyword>
<evidence type="ECO:0000256" key="3">
    <source>
        <dbReference type="ARBA" id="ARBA00004496"/>
    </source>
</evidence>
<dbReference type="InterPro" id="IPR036318">
    <property type="entry name" value="FAD-bd_PCMH-like_sf"/>
</dbReference>
<organism evidence="20 21">
    <name type="scientific">Amnibacterium kyonggiense</name>
    <dbReference type="NCBI Taxonomy" id="595671"/>
    <lineage>
        <taxon>Bacteria</taxon>
        <taxon>Bacillati</taxon>
        <taxon>Actinomycetota</taxon>
        <taxon>Actinomycetes</taxon>
        <taxon>Micrococcales</taxon>
        <taxon>Microbacteriaceae</taxon>
        <taxon>Amnibacterium</taxon>
    </lineage>
</organism>
<feature type="active site" evidence="17">
    <location>
        <position position="405"/>
    </location>
</feature>
<dbReference type="InterPro" id="IPR003170">
    <property type="entry name" value="MurB"/>
</dbReference>
<feature type="active site" evidence="17">
    <location>
        <position position="205"/>
    </location>
</feature>
<dbReference type="InterPro" id="IPR036635">
    <property type="entry name" value="MurB_C_sf"/>
</dbReference>
<feature type="region of interest" description="Disordered" evidence="18">
    <location>
        <begin position="95"/>
        <end position="122"/>
    </location>
</feature>
<evidence type="ECO:0000256" key="15">
    <source>
        <dbReference type="ARBA" id="ARBA00023316"/>
    </source>
</evidence>
<dbReference type="Gene3D" id="3.30.465.10">
    <property type="match status" value="1"/>
</dbReference>
<dbReference type="Gene3D" id="3.90.78.10">
    <property type="entry name" value="UDP-N-acetylenolpyruvoylglucosamine reductase, C-terminal domain"/>
    <property type="match status" value="1"/>
</dbReference>
<evidence type="ECO:0000256" key="18">
    <source>
        <dbReference type="SAM" id="MobiDB-lite"/>
    </source>
</evidence>
<dbReference type="RefSeq" id="WP_133763924.1">
    <property type="nucleotide sequence ID" value="NZ_BAAARP010000001.1"/>
</dbReference>
<feature type="active site" description="Proton donor" evidence="17">
    <location>
        <position position="287"/>
    </location>
</feature>
<evidence type="ECO:0000256" key="14">
    <source>
        <dbReference type="ARBA" id="ARBA00023306"/>
    </source>
</evidence>
<feature type="compositionally biased region" description="Basic and acidic residues" evidence="18">
    <location>
        <begin position="105"/>
        <end position="122"/>
    </location>
</feature>
<dbReference type="HAMAP" id="MF_00037">
    <property type="entry name" value="MurB"/>
    <property type="match status" value="1"/>
</dbReference>
<gene>
    <name evidence="17" type="primary">murB</name>
    <name evidence="20" type="ORF">CLV52_0134</name>
</gene>
<dbReference type="Pfam" id="PF01565">
    <property type="entry name" value="FAD_binding_4"/>
    <property type="match status" value="1"/>
</dbReference>
<name>A0A4R7FPE3_9MICO</name>
<keyword evidence="7 17" id="KW-0132">Cell division</keyword>
<dbReference type="GO" id="GO:0071555">
    <property type="term" value="P:cell wall organization"/>
    <property type="evidence" value="ECO:0007669"/>
    <property type="project" value="UniProtKB-KW"/>
</dbReference>
<evidence type="ECO:0000256" key="12">
    <source>
        <dbReference type="ARBA" id="ARBA00022984"/>
    </source>
</evidence>
<comment type="subcellular location">
    <subcellularLocation>
        <location evidence="3 17">Cytoplasm</location>
    </subcellularLocation>
</comment>
<evidence type="ECO:0000256" key="16">
    <source>
        <dbReference type="ARBA" id="ARBA00048914"/>
    </source>
</evidence>
<dbReference type="GO" id="GO:0008762">
    <property type="term" value="F:UDP-N-acetylmuramate dehydrogenase activity"/>
    <property type="evidence" value="ECO:0007669"/>
    <property type="project" value="UniProtKB-UniRule"/>
</dbReference>
<evidence type="ECO:0000256" key="7">
    <source>
        <dbReference type="ARBA" id="ARBA00022618"/>
    </source>
</evidence>
<dbReference type="NCBIfam" id="NF010478">
    <property type="entry name" value="PRK13903.1"/>
    <property type="match status" value="1"/>
</dbReference>
<comment type="pathway">
    <text evidence="4 17">Cell wall biogenesis; peptidoglycan biosynthesis.</text>
</comment>
<dbReference type="Proteomes" id="UP000295344">
    <property type="component" value="Unassembled WGS sequence"/>
</dbReference>